<organism evidence="2 3">
    <name type="scientific">Algoriphagus boritolerans DSM 17298 = JCM 18970</name>
    <dbReference type="NCBI Taxonomy" id="1120964"/>
    <lineage>
        <taxon>Bacteria</taxon>
        <taxon>Pseudomonadati</taxon>
        <taxon>Bacteroidota</taxon>
        <taxon>Cytophagia</taxon>
        <taxon>Cytophagales</taxon>
        <taxon>Cyclobacteriaceae</taxon>
        <taxon>Algoriphagus</taxon>
    </lineage>
</organism>
<dbReference type="GO" id="GO:0008664">
    <property type="term" value="F:RNA 2',3'-cyclic 3'-phosphodiesterase activity"/>
    <property type="evidence" value="ECO:0007669"/>
    <property type="project" value="InterPro"/>
</dbReference>
<reference evidence="3" key="1">
    <citation type="submission" date="2016-10" db="EMBL/GenBank/DDBJ databases">
        <authorList>
            <person name="Varghese N."/>
            <person name="Submissions S."/>
        </authorList>
    </citation>
    <scope>NUCLEOTIDE SEQUENCE [LARGE SCALE GENOMIC DNA]</scope>
    <source>
        <strain evidence="3">DSM 17298</strain>
    </source>
</reference>
<protein>
    <submittedName>
        <fullName evidence="2">2'-5' RNA ligase</fullName>
    </submittedName>
</protein>
<evidence type="ECO:0000256" key="1">
    <source>
        <dbReference type="ARBA" id="ARBA00022801"/>
    </source>
</evidence>
<dbReference type="InterPro" id="IPR009097">
    <property type="entry name" value="Cyclic_Pdiesterase"/>
</dbReference>
<evidence type="ECO:0000313" key="3">
    <source>
        <dbReference type="Proteomes" id="UP000236736"/>
    </source>
</evidence>
<keyword evidence="3" id="KW-1185">Reference proteome</keyword>
<dbReference type="PANTHER" id="PTHR40037:SF1">
    <property type="entry name" value="PHOSPHOESTERASE SAOUHSC_00951-RELATED"/>
    <property type="match status" value="1"/>
</dbReference>
<dbReference type="AlphaFoldDB" id="A0A1H5YMX1"/>
<dbReference type="Gene3D" id="3.90.1140.10">
    <property type="entry name" value="Cyclic phosphodiesterase"/>
    <property type="match status" value="1"/>
</dbReference>
<dbReference type="NCBIfam" id="TIGR02258">
    <property type="entry name" value="2_5_ligase"/>
    <property type="match status" value="1"/>
</dbReference>
<dbReference type="Proteomes" id="UP000236736">
    <property type="component" value="Unassembled WGS sequence"/>
</dbReference>
<dbReference type="STRING" id="1120964.GCA_001313265_04229"/>
<proteinExistence type="predicted"/>
<gene>
    <name evidence="2" type="ORF">SAMN03080598_03076</name>
</gene>
<dbReference type="GO" id="GO:0004113">
    <property type="term" value="F:2',3'-cyclic-nucleotide 3'-phosphodiesterase activity"/>
    <property type="evidence" value="ECO:0007669"/>
    <property type="project" value="InterPro"/>
</dbReference>
<dbReference type="Pfam" id="PF13563">
    <property type="entry name" value="2_5_RNA_ligase2"/>
    <property type="match status" value="1"/>
</dbReference>
<keyword evidence="2" id="KW-0436">Ligase</keyword>
<accession>A0A1H5YMX1</accession>
<keyword evidence="1" id="KW-0378">Hydrolase</keyword>
<sequence>MKIMQKYFLALLPPPEILEMAQDIKMLIRDQFGIKYALKSPPHITLKMPFSYNEAKESILEEKLARFLEAQKPFEVKIAGVGTFGNRVIFLGIEKSTELMAMQSSVKTFCKRELNLVDELSDRNYHPHLTVSFKDLKPGNFFEVLELVRQQSFRAYFNAGEITILKRLNQKWIPYRNLPFGG</sequence>
<dbReference type="GO" id="GO:0016874">
    <property type="term" value="F:ligase activity"/>
    <property type="evidence" value="ECO:0007669"/>
    <property type="project" value="UniProtKB-KW"/>
</dbReference>
<dbReference type="InterPro" id="IPR050580">
    <property type="entry name" value="2H_phosphoesterase_YjcG-like"/>
</dbReference>
<dbReference type="PANTHER" id="PTHR40037">
    <property type="entry name" value="PHOSPHOESTERASE YJCG-RELATED"/>
    <property type="match status" value="1"/>
</dbReference>
<evidence type="ECO:0000313" key="2">
    <source>
        <dbReference type="EMBL" id="SEG24982.1"/>
    </source>
</evidence>
<dbReference type="EMBL" id="FNVR01000020">
    <property type="protein sequence ID" value="SEG24982.1"/>
    <property type="molecule type" value="Genomic_DNA"/>
</dbReference>
<dbReference type="InterPro" id="IPR004175">
    <property type="entry name" value="RNA_CPDase"/>
</dbReference>
<name>A0A1H5YMX1_9BACT</name>
<dbReference type="SUPFAM" id="SSF55144">
    <property type="entry name" value="LigT-like"/>
    <property type="match status" value="1"/>
</dbReference>